<accession>A0A0F4YGM6</accession>
<feature type="transmembrane region" description="Helical" evidence="1">
    <location>
        <begin position="23"/>
        <end position="45"/>
    </location>
</feature>
<evidence type="ECO:0000256" key="1">
    <source>
        <dbReference type="SAM" id="Phobius"/>
    </source>
</evidence>
<comment type="caution">
    <text evidence="2">The sequence shown here is derived from an EMBL/GenBank/DDBJ whole genome shotgun (WGS) entry which is preliminary data.</text>
</comment>
<name>A0A0F4YGM6_RASE3</name>
<dbReference type="AlphaFoldDB" id="A0A0F4YGM6"/>
<keyword evidence="3" id="KW-1185">Reference proteome</keyword>
<keyword evidence="1" id="KW-0812">Transmembrane</keyword>
<feature type="non-terminal residue" evidence="2">
    <location>
        <position position="1"/>
    </location>
</feature>
<sequence>TRPGGWRDCASCRLGRLWRLRSLWIYITHVRFFFFLFPFLFFLGLGGCLRHPLIPPPYPAIDDMNTIRPHRCAFMCSTTPLTRINDARRLTVMV</sequence>
<evidence type="ECO:0000313" key="2">
    <source>
        <dbReference type="EMBL" id="KKA17240.1"/>
    </source>
</evidence>
<protein>
    <submittedName>
        <fullName evidence="2">Uncharacterized protein</fullName>
    </submittedName>
</protein>
<gene>
    <name evidence="2" type="ORF">T310_9018</name>
</gene>
<dbReference type="GeneID" id="25321075"/>
<reference evidence="2 3" key="1">
    <citation type="submission" date="2015-04" db="EMBL/GenBank/DDBJ databases">
        <authorList>
            <person name="Heijne W.H."/>
            <person name="Fedorova N.D."/>
            <person name="Nierman W.C."/>
            <person name="Vollebregt A.W."/>
            <person name="Zhao Z."/>
            <person name="Wu L."/>
            <person name="Kumar M."/>
            <person name="Stam H."/>
            <person name="van den Berg M.A."/>
            <person name="Pel H.J."/>
        </authorList>
    </citation>
    <scope>NUCLEOTIDE SEQUENCE [LARGE SCALE GENOMIC DNA]</scope>
    <source>
        <strain evidence="2 3">CBS 393.64</strain>
    </source>
</reference>
<dbReference type="Proteomes" id="UP000053958">
    <property type="component" value="Unassembled WGS sequence"/>
</dbReference>
<organism evidence="2 3">
    <name type="scientific">Rasamsonia emersonii (strain ATCC 16479 / CBS 393.64 / IMI 116815)</name>
    <dbReference type="NCBI Taxonomy" id="1408163"/>
    <lineage>
        <taxon>Eukaryota</taxon>
        <taxon>Fungi</taxon>
        <taxon>Dikarya</taxon>
        <taxon>Ascomycota</taxon>
        <taxon>Pezizomycotina</taxon>
        <taxon>Eurotiomycetes</taxon>
        <taxon>Eurotiomycetidae</taxon>
        <taxon>Eurotiales</taxon>
        <taxon>Trichocomaceae</taxon>
        <taxon>Rasamsonia</taxon>
    </lineage>
</organism>
<keyword evidence="1" id="KW-0472">Membrane</keyword>
<proteinExistence type="predicted"/>
<dbReference type="RefSeq" id="XP_013323852.1">
    <property type="nucleotide sequence ID" value="XM_013468398.1"/>
</dbReference>
<dbReference type="EMBL" id="LASV01000684">
    <property type="protein sequence ID" value="KKA17240.1"/>
    <property type="molecule type" value="Genomic_DNA"/>
</dbReference>
<evidence type="ECO:0000313" key="3">
    <source>
        <dbReference type="Proteomes" id="UP000053958"/>
    </source>
</evidence>
<keyword evidence="1" id="KW-1133">Transmembrane helix</keyword>